<evidence type="ECO:0000313" key="9">
    <source>
        <dbReference type="EMBL" id="GGN59631.1"/>
    </source>
</evidence>
<dbReference type="RefSeq" id="WP_189185902.1">
    <property type="nucleotide sequence ID" value="NZ_BMMM01000003.1"/>
</dbReference>
<evidence type="ECO:0000256" key="4">
    <source>
        <dbReference type="ARBA" id="ARBA00023098"/>
    </source>
</evidence>
<sequence>MTTILRLPGEPDELTLPALLLRNAEDHGDLPALSWRTEDGWATLTWREVRREAAVLAAGFSALGVERGDHVLMMMSNRPEHWLSDLALTHLGAVPVSVYGTAAPGQVAHIARHSRARLAIIEGTRELACWEPLLEDSGTPLERLVVAEAAEAGPHRTYDSLKGREGGGRGRKSADEGQEGADIGRQGADEGQEGADIGRQGADEGQEGADIGRQGADEGQEGADIGRQGADEGQESADKAWSETRSTDSLTVVYTSGTTGDPKGVHITHRKVVLNALALDRLIELPEHVEHLCYLPFAHIAERMLGIYLPVFRASHVYLCADPTQVAAVARELHPAQFFGVPRVWEKLASAVRAALAGLPDERRRAVEAARETARAHVARLERGEEPSAELEQAYRVAKEQVLDPILAPAGFDRLVWTASASAPMPPDVVDFWAGFGFAIMDAWGLTETIGVATTNTPAAFRLGSVGKPLDGLELRVAEDGEIFVRGATVFDGYLRADGSVEDARDADGWFATGDIGRIDEDGFLWLTDRKKEMIVTSTGKNVSPALVENALKEHPLVDQAYVHGDGRSYLVALLVPDPSAGTDPAVLRDGIARAVEQANARLSRPEQIKRYRVLDREWSPETGELTPSLKLRRRAIRERYGHMIEELYAP</sequence>
<keyword evidence="3" id="KW-0276">Fatty acid metabolism</keyword>
<dbReference type="PANTHER" id="PTHR43272:SF32">
    <property type="entry name" value="AMP-DEPENDENT SYNTHETASE_LIGASE DOMAIN-CONTAINING PROTEIN"/>
    <property type="match status" value="1"/>
</dbReference>
<dbReference type="Gene3D" id="3.40.50.12780">
    <property type="entry name" value="N-terminal domain of ligase-like"/>
    <property type="match status" value="2"/>
</dbReference>
<evidence type="ECO:0000256" key="3">
    <source>
        <dbReference type="ARBA" id="ARBA00022832"/>
    </source>
</evidence>
<keyword evidence="2" id="KW-0436">Ligase</keyword>
<accession>A0A918D2H1</accession>
<feature type="compositionally biased region" description="Basic and acidic residues" evidence="7">
    <location>
        <begin position="236"/>
        <end position="245"/>
    </location>
</feature>
<comment type="catalytic activity">
    <reaction evidence="5">
        <text>a long-chain fatty acid + ATP + CoA = a long-chain fatty acyl-CoA + AMP + diphosphate</text>
        <dbReference type="Rhea" id="RHEA:15421"/>
        <dbReference type="ChEBI" id="CHEBI:30616"/>
        <dbReference type="ChEBI" id="CHEBI:33019"/>
        <dbReference type="ChEBI" id="CHEBI:57287"/>
        <dbReference type="ChEBI" id="CHEBI:57560"/>
        <dbReference type="ChEBI" id="CHEBI:83139"/>
        <dbReference type="ChEBI" id="CHEBI:456215"/>
        <dbReference type="EC" id="6.2.1.3"/>
    </reaction>
    <physiologicalReaction direction="left-to-right" evidence="5">
        <dbReference type="Rhea" id="RHEA:15422"/>
    </physiologicalReaction>
</comment>
<dbReference type="InterPro" id="IPR000873">
    <property type="entry name" value="AMP-dep_synth/lig_dom"/>
</dbReference>
<evidence type="ECO:0000256" key="6">
    <source>
        <dbReference type="ARBA" id="ARBA00032875"/>
    </source>
</evidence>
<name>A0A918D2H1_9ACTN</name>
<dbReference type="SUPFAM" id="SSF56801">
    <property type="entry name" value="Acetyl-CoA synthetase-like"/>
    <property type="match status" value="1"/>
</dbReference>
<feature type="domain" description="AMP-dependent synthetase/ligase" evidence="8">
    <location>
        <begin position="22"/>
        <end position="495"/>
    </location>
</feature>
<gene>
    <name evidence="9" type="ORF">GCM10011579_024030</name>
</gene>
<dbReference type="PANTHER" id="PTHR43272">
    <property type="entry name" value="LONG-CHAIN-FATTY-ACID--COA LIGASE"/>
    <property type="match status" value="1"/>
</dbReference>
<dbReference type="Pfam" id="PF00501">
    <property type="entry name" value="AMP-binding"/>
    <property type="match status" value="1"/>
</dbReference>
<dbReference type="InterPro" id="IPR042099">
    <property type="entry name" value="ANL_N_sf"/>
</dbReference>
<feature type="compositionally biased region" description="Basic and acidic residues" evidence="7">
    <location>
        <begin position="155"/>
        <end position="175"/>
    </location>
</feature>
<keyword evidence="4" id="KW-0443">Lipid metabolism</keyword>
<keyword evidence="10" id="KW-1185">Reference proteome</keyword>
<protein>
    <recommendedName>
        <fullName evidence="6">Acyl-CoA synthetase</fullName>
    </recommendedName>
</protein>
<dbReference type="AlphaFoldDB" id="A0A918D2H1"/>
<dbReference type="EMBL" id="BMMM01000003">
    <property type="protein sequence ID" value="GGN59631.1"/>
    <property type="molecule type" value="Genomic_DNA"/>
</dbReference>
<feature type="region of interest" description="Disordered" evidence="7">
    <location>
        <begin position="155"/>
        <end position="245"/>
    </location>
</feature>
<evidence type="ECO:0000256" key="5">
    <source>
        <dbReference type="ARBA" id="ARBA00024484"/>
    </source>
</evidence>
<dbReference type="Proteomes" id="UP000600365">
    <property type="component" value="Unassembled WGS sequence"/>
</dbReference>
<reference evidence="9 10" key="1">
    <citation type="journal article" date="2014" name="Int. J. Syst. Evol. Microbiol.">
        <title>Complete genome sequence of Corynebacterium casei LMG S-19264T (=DSM 44701T), isolated from a smear-ripened cheese.</title>
        <authorList>
            <consortium name="US DOE Joint Genome Institute (JGI-PGF)"/>
            <person name="Walter F."/>
            <person name="Albersmeier A."/>
            <person name="Kalinowski J."/>
            <person name="Ruckert C."/>
        </authorList>
    </citation>
    <scope>NUCLEOTIDE SEQUENCE [LARGE SCALE GENOMIC DNA]</scope>
    <source>
        <strain evidence="9 10">CGMCC 4.7111</strain>
    </source>
</reference>
<dbReference type="GO" id="GO:0004467">
    <property type="term" value="F:long-chain fatty acid-CoA ligase activity"/>
    <property type="evidence" value="ECO:0007669"/>
    <property type="project" value="UniProtKB-EC"/>
</dbReference>
<evidence type="ECO:0000313" key="10">
    <source>
        <dbReference type="Proteomes" id="UP000600365"/>
    </source>
</evidence>
<dbReference type="CDD" id="cd05907">
    <property type="entry name" value="VL_LC_FACS_like"/>
    <property type="match status" value="1"/>
</dbReference>
<dbReference type="Gene3D" id="3.40.50.980">
    <property type="match status" value="1"/>
</dbReference>
<dbReference type="Pfam" id="PF23562">
    <property type="entry name" value="AMP-binding_C_3"/>
    <property type="match status" value="1"/>
</dbReference>
<dbReference type="PROSITE" id="PS00455">
    <property type="entry name" value="AMP_BINDING"/>
    <property type="match status" value="1"/>
</dbReference>
<dbReference type="InterPro" id="IPR020845">
    <property type="entry name" value="AMP-binding_CS"/>
</dbReference>
<proteinExistence type="inferred from homology"/>
<dbReference type="InterPro" id="IPR045851">
    <property type="entry name" value="AMP-bd_C_sf"/>
</dbReference>
<evidence type="ECO:0000256" key="2">
    <source>
        <dbReference type="ARBA" id="ARBA00022598"/>
    </source>
</evidence>
<dbReference type="Gene3D" id="3.30.300.30">
    <property type="match status" value="1"/>
</dbReference>
<evidence type="ECO:0000256" key="1">
    <source>
        <dbReference type="ARBA" id="ARBA00006432"/>
    </source>
</evidence>
<organism evidence="9 10">
    <name type="scientific">Streptomyces albiflavescens</name>
    <dbReference type="NCBI Taxonomy" id="1623582"/>
    <lineage>
        <taxon>Bacteria</taxon>
        <taxon>Bacillati</taxon>
        <taxon>Actinomycetota</taxon>
        <taxon>Actinomycetes</taxon>
        <taxon>Kitasatosporales</taxon>
        <taxon>Streptomycetaceae</taxon>
        <taxon>Streptomyces</taxon>
    </lineage>
</organism>
<dbReference type="GO" id="GO:0016020">
    <property type="term" value="C:membrane"/>
    <property type="evidence" value="ECO:0007669"/>
    <property type="project" value="TreeGrafter"/>
</dbReference>
<evidence type="ECO:0000256" key="7">
    <source>
        <dbReference type="SAM" id="MobiDB-lite"/>
    </source>
</evidence>
<comment type="caution">
    <text evidence="9">The sequence shown here is derived from an EMBL/GenBank/DDBJ whole genome shotgun (WGS) entry which is preliminary data.</text>
</comment>
<comment type="similarity">
    <text evidence="1">Belongs to the ATP-dependent AMP-binding enzyme family.</text>
</comment>
<evidence type="ECO:0000259" key="8">
    <source>
        <dbReference type="Pfam" id="PF00501"/>
    </source>
</evidence>